<dbReference type="Pfam" id="PF02518">
    <property type="entry name" value="HATPase_c"/>
    <property type="match status" value="1"/>
</dbReference>
<dbReference type="SUPFAM" id="SSF55781">
    <property type="entry name" value="GAF domain-like"/>
    <property type="match status" value="2"/>
</dbReference>
<keyword evidence="14" id="KW-1185">Reference proteome</keyword>
<dbReference type="SMART" id="SM00387">
    <property type="entry name" value="HATPase_c"/>
    <property type="match status" value="1"/>
</dbReference>
<dbReference type="CDD" id="cd00082">
    <property type="entry name" value="HisKA"/>
    <property type="match status" value="1"/>
</dbReference>
<gene>
    <name evidence="13" type="ORF">ACFQ2C_06665</name>
</gene>
<dbReference type="RefSeq" id="WP_380895206.1">
    <property type="nucleotide sequence ID" value="NZ_JBHTKY010000006.1"/>
</dbReference>
<keyword evidence="6" id="KW-0547">Nucleotide-binding</keyword>
<keyword evidence="10" id="KW-0175">Coiled coil</keyword>
<dbReference type="PROSITE" id="PS50046">
    <property type="entry name" value="PHYTOCHROME_2"/>
    <property type="match status" value="1"/>
</dbReference>
<dbReference type="InterPro" id="IPR043150">
    <property type="entry name" value="Phytochrome_PHY_sf"/>
</dbReference>
<dbReference type="EMBL" id="JBHTKY010000006">
    <property type="protein sequence ID" value="MFD1165280.1"/>
    <property type="molecule type" value="Genomic_DNA"/>
</dbReference>
<evidence type="ECO:0000313" key="14">
    <source>
        <dbReference type="Proteomes" id="UP001597205"/>
    </source>
</evidence>
<keyword evidence="9" id="KW-0902">Two-component regulatory system</keyword>
<dbReference type="EC" id="2.7.13.3" evidence="3"/>
<dbReference type="SMART" id="SM00388">
    <property type="entry name" value="HisKA"/>
    <property type="match status" value="1"/>
</dbReference>
<dbReference type="GO" id="GO:0005524">
    <property type="term" value="F:ATP binding"/>
    <property type="evidence" value="ECO:0007669"/>
    <property type="project" value="UniProtKB-KW"/>
</dbReference>
<protein>
    <recommendedName>
        <fullName evidence="3">histidine kinase</fullName>
        <ecNumber evidence="3">2.7.13.3</ecNumber>
    </recommendedName>
</protein>
<evidence type="ECO:0000256" key="6">
    <source>
        <dbReference type="ARBA" id="ARBA00022741"/>
    </source>
</evidence>
<evidence type="ECO:0000256" key="2">
    <source>
        <dbReference type="ARBA" id="ARBA00006402"/>
    </source>
</evidence>
<evidence type="ECO:0000256" key="3">
    <source>
        <dbReference type="ARBA" id="ARBA00012438"/>
    </source>
</evidence>
<feature type="coiled-coil region" evidence="10">
    <location>
        <begin position="295"/>
        <end position="329"/>
    </location>
</feature>
<dbReference type="InterPro" id="IPR050351">
    <property type="entry name" value="BphY/WalK/GraS-like"/>
</dbReference>
<dbReference type="Pfam" id="PF00512">
    <property type="entry name" value="HisKA"/>
    <property type="match status" value="1"/>
</dbReference>
<dbReference type="InterPro" id="IPR016132">
    <property type="entry name" value="Phyto_chromo_attachment"/>
</dbReference>
<dbReference type="PROSITE" id="PS50109">
    <property type="entry name" value="HIS_KIN"/>
    <property type="match status" value="1"/>
</dbReference>
<dbReference type="InterPro" id="IPR004358">
    <property type="entry name" value="Sig_transdc_His_kin-like_C"/>
</dbReference>
<dbReference type="PRINTS" id="PR00344">
    <property type="entry name" value="BCTRLSENSOR"/>
</dbReference>
<evidence type="ECO:0000259" key="11">
    <source>
        <dbReference type="PROSITE" id="PS50046"/>
    </source>
</evidence>
<dbReference type="Gene3D" id="1.10.287.130">
    <property type="match status" value="1"/>
</dbReference>
<evidence type="ECO:0000313" key="13">
    <source>
        <dbReference type="EMBL" id="MFD1165280.1"/>
    </source>
</evidence>
<sequence>MDIFKLAKNIHQVNVHRYAAQIDGPTIRIISNPKYEPNLSQTNIRMVSPIHAAYMLKDGVNSNLSVALQIDGKLWGFIFCQSQEAKKINLLKREALVYFIQMAVNRYAEEQKNYEKEFHDDIRNFELQLKEKLVLKNNLAESLRVLEKELCYYAKADSMVIFINGRMYAYNIVIGEQKILEIIALLKSECKEQYYADHEFIMKYGEQLEINSERFVGLAGLHVEMDESCTILWFRKEKEFHRKWVEKPVRRIGMKLPNESFTHEKHPYLDIWNQKTIGTSEPWGEEEIYFIKRLRELIIQSADNFSQEIDKLNKEVGDLNRALDNYANTVSHDLKNPLSAINLSTQMLLQRPDMKEELRNRMLKNTKDAVDVIGELLRSVHEFSKVKSYEYKMEPVYVDEFLSQIVEFSQIRYQAEHAEVTYGTILPVYGEKSIVYQLFQNLTGNAIKYSAKGDSPKVHFDSKIKHEFVEYTIADNGIGIAKEELSVIFDSFKRLSNAGNFEGTGLGLSIVKRIVDRLGMQIKIESELGKGTTIHLLFPNTK</sequence>
<dbReference type="CDD" id="cd00075">
    <property type="entry name" value="HATPase"/>
    <property type="match status" value="1"/>
</dbReference>
<feature type="domain" description="Histidine kinase" evidence="12">
    <location>
        <begin position="329"/>
        <end position="542"/>
    </location>
</feature>
<comment type="catalytic activity">
    <reaction evidence="1">
        <text>ATP + protein L-histidine = ADP + protein N-phospho-L-histidine.</text>
        <dbReference type="EC" id="2.7.13.3"/>
    </reaction>
</comment>
<dbReference type="InterPro" id="IPR036890">
    <property type="entry name" value="HATPase_C_sf"/>
</dbReference>
<evidence type="ECO:0000256" key="8">
    <source>
        <dbReference type="ARBA" id="ARBA00022840"/>
    </source>
</evidence>
<dbReference type="Gene3D" id="3.30.450.40">
    <property type="match status" value="1"/>
</dbReference>
<dbReference type="Proteomes" id="UP001597205">
    <property type="component" value="Unassembled WGS sequence"/>
</dbReference>
<keyword evidence="8 13" id="KW-0067">ATP-binding</keyword>
<dbReference type="Pfam" id="PF00360">
    <property type="entry name" value="PHY"/>
    <property type="match status" value="1"/>
</dbReference>
<dbReference type="InterPro" id="IPR036097">
    <property type="entry name" value="HisK_dim/P_sf"/>
</dbReference>
<feature type="domain" description="Phytochrome chromophore attachment site" evidence="11">
    <location>
        <begin position="38"/>
        <end position="105"/>
    </location>
</feature>
<dbReference type="Gene3D" id="3.30.450.270">
    <property type="match status" value="1"/>
</dbReference>
<name>A0ABW3RJN6_9SPHI</name>
<evidence type="ECO:0000256" key="4">
    <source>
        <dbReference type="ARBA" id="ARBA00022553"/>
    </source>
</evidence>
<evidence type="ECO:0000256" key="1">
    <source>
        <dbReference type="ARBA" id="ARBA00000085"/>
    </source>
</evidence>
<evidence type="ECO:0000256" key="10">
    <source>
        <dbReference type="SAM" id="Coils"/>
    </source>
</evidence>
<keyword evidence="7" id="KW-0418">Kinase</keyword>
<dbReference type="InterPro" id="IPR003661">
    <property type="entry name" value="HisK_dim/P_dom"/>
</dbReference>
<accession>A0ABW3RJN6</accession>
<keyword evidence="4" id="KW-0597">Phosphoprotein</keyword>
<dbReference type="Gene3D" id="3.30.565.10">
    <property type="entry name" value="Histidine kinase-like ATPase, C-terminal domain"/>
    <property type="match status" value="1"/>
</dbReference>
<proteinExistence type="inferred from homology"/>
<dbReference type="InterPro" id="IPR029016">
    <property type="entry name" value="GAF-like_dom_sf"/>
</dbReference>
<keyword evidence="5" id="KW-0808">Transferase</keyword>
<comment type="caution">
    <text evidence="13">The sequence shown here is derived from an EMBL/GenBank/DDBJ whole genome shotgun (WGS) entry which is preliminary data.</text>
</comment>
<evidence type="ECO:0000259" key="12">
    <source>
        <dbReference type="PROSITE" id="PS50109"/>
    </source>
</evidence>
<reference evidence="14" key="1">
    <citation type="journal article" date="2019" name="Int. J. Syst. Evol. Microbiol.">
        <title>The Global Catalogue of Microorganisms (GCM) 10K type strain sequencing project: providing services to taxonomists for standard genome sequencing and annotation.</title>
        <authorList>
            <consortium name="The Broad Institute Genomics Platform"/>
            <consortium name="The Broad Institute Genome Sequencing Center for Infectious Disease"/>
            <person name="Wu L."/>
            <person name="Ma J."/>
        </authorList>
    </citation>
    <scope>NUCLEOTIDE SEQUENCE [LARGE SCALE GENOMIC DNA]</scope>
    <source>
        <strain evidence="14">CCUG 52468</strain>
    </source>
</reference>
<comment type="similarity">
    <text evidence="2">In the N-terminal section; belongs to the phytochrome family.</text>
</comment>
<dbReference type="SUPFAM" id="SSF47384">
    <property type="entry name" value="Homodimeric domain of signal transducing histidine kinase"/>
    <property type="match status" value="1"/>
</dbReference>
<dbReference type="InterPro" id="IPR005467">
    <property type="entry name" value="His_kinase_dom"/>
</dbReference>
<dbReference type="InterPro" id="IPR013515">
    <property type="entry name" value="Phytochrome_cen-reg"/>
</dbReference>
<dbReference type="PANTHER" id="PTHR42878:SF7">
    <property type="entry name" value="SENSOR HISTIDINE KINASE GLRK"/>
    <property type="match status" value="1"/>
</dbReference>
<evidence type="ECO:0000256" key="9">
    <source>
        <dbReference type="ARBA" id="ARBA00023012"/>
    </source>
</evidence>
<organism evidence="13 14">
    <name type="scientific">Sphingobacterium daejeonense</name>
    <dbReference type="NCBI Taxonomy" id="371142"/>
    <lineage>
        <taxon>Bacteria</taxon>
        <taxon>Pseudomonadati</taxon>
        <taxon>Bacteroidota</taxon>
        <taxon>Sphingobacteriia</taxon>
        <taxon>Sphingobacteriales</taxon>
        <taxon>Sphingobacteriaceae</taxon>
        <taxon>Sphingobacterium</taxon>
    </lineage>
</organism>
<dbReference type="InterPro" id="IPR003594">
    <property type="entry name" value="HATPase_dom"/>
</dbReference>
<evidence type="ECO:0000256" key="7">
    <source>
        <dbReference type="ARBA" id="ARBA00022777"/>
    </source>
</evidence>
<dbReference type="PANTHER" id="PTHR42878">
    <property type="entry name" value="TWO-COMPONENT HISTIDINE KINASE"/>
    <property type="match status" value="1"/>
</dbReference>
<dbReference type="SUPFAM" id="SSF55874">
    <property type="entry name" value="ATPase domain of HSP90 chaperone/DNA topoisomerase II/histidine kinase"/>
    <property type="match status" value="1"/>
</dbReference>
<evidence type="ECO:0000256" key="5">
    <source>
        <dbReference type="ARBA" id="ARBA00022679"/>
    </source>
</evidence>